<sequence length="69" mass="8120">MYNDPLRIYYCILVFLPSPTLSNFLLQLGQSIALVIPDIIHFTSPIVWNFQQSTLPSFIIFLLRFHNMF</sequence>
<protein>
    <submittedName>
        <fullName evidence="1">Uncharacterized protein</fullName>
    </submittedName>
</protein>
<reference evidence="1 2" key="1">
    <citation type="submission" date="2017-08" db="EMBL/GenBank/DDBJ databases">
        <title>Draft genome sequences of 64 type strains of genus Staph aureus.</title>
        <authorList>
            <person name="Cole K."/>
            <person name="Golubchik T."/>
            <person name="Russell J."/>
            <person name="Foster D."/>
            <person name="Llewelyn M."/>
            <person name="Wilson D."/>
            <person name="Crook D."/>
            <person name="Paul J."/>
        </authorList>
    </citation>
    <scope>NUCLEOTIDE SEQUENCE [LARGE SCALE GENOMIC DNA]</scope>
    <source>
        <strain evidence="1 2">DSM 28300</strain>
    </source>
</reference>
<evidence type="ECO:0000313" key="1">
    <source>
        <dbReference type="EMBL" id="PNZ50221.1"/>
    </source>
</evidence>
<dbReference type="EMBL" id="PPQS01000025">
    <property type="protein sequence ID" value="PNZ50221.1"/>
    <property type="molecule type" value="Genomic_DNA"/>
</dbReference>
<organism evidence="1 2">
    <name type="scientific">Staphylococcus schweitzeri</name>
    <dbReference type="NCBI Taxonomy" id="1654388"/>
    <lineage>
        <taxon>Bacteria</taxon>
        <taxon>Bacillati</taxon>
        <taxon>Bacillota</taxon>
        <taxon>Bacilli</taxon>
        <taxon>Bacillales</taxon>
        <taxon>Staphylococcaceae</taxon>
        <taxon>Staphylococcus</taxon>
    </lineage>
</organism>
<dbReference type="AlphaFoldDB" id="A0A2K4AJF3"/>
<comment type="caution">
    <text evidence="1">The sequence shown here is derived from an EMBL/GenBank/DDBJ whole genome shotgun (WGS) entry which is preliminary data.</text>
</comment>
<accession>A0A2K4AJF3</accession>
<name>A0A2K4AJF3_9STAP</name>
<dbReference type="Proteomes" id="UP000236395">
    <property type="component" value="Unassembled WGS sequence"/>
</dbReference>
<gene>
    <name evidence="1" type="ORF">CD116_04720</name>
</gene>
<evidence type="ECO:0000313" key="2">
    <source>
        <dbReference type="Proteomes" id="UP000236395"/>
    </source>
</evidence>
<proteinExistence type="predicted"/>